<organism evidence="5 6">
    <name type="scientific">Mya arenaria</name>
    <name type="common">Soft-shell clam</name>
    <dbReference type="NCBI Taxonomy" id="6604"/>
    <lineage>
        <taxon>Eukaryota</taxon>
        <taxon>Metazoa</taxon>
        <taxon>Spiralia</taxon>
        <taxon>Lophotrochozoa</taxon>
        <taxon>Mollusca</taxon>
        <taxon>Bivalvia</taxon>
        <taxon>Autobranchia</taxon>
        <taxon>Heteroconchia</taxon>
        <taxon>Euheterodonta</taxon>
        <taxon>Imparidentia</taxon>
        <taxon>Neoheterodontei</taxon>
        <taxon>Myida</taxon>
        <taxon>Myoidea</taxon>
        <taxon>Myidae</taxon>
        <taxon>Mya</taxon>
    </lineage>
</organism>
<dbReference type="PROSITE" id="PS00061">
    <property type="entry name" value="ADH_SHORT"/>
    <property type="match status" value="1"/>
</dbReference>
<evidence type="ECO:0000256" key="1">
    <source>
        <dbReference type="ARBA" id="ARBA00006484"/>
    </source>
</evidence>
<keyword evidence="3" id="KW-0521">NADP</keyword>
<accession>A0ABY7EUQ8</accession>
<dbReference type="Pfam" id="PF13561">
    <property type="entry name" value="adh_short_C2"/>
    <property type="match status" value="1"/>
</dbReference>
<evidence type="ECO:0000256" key="4">
    <source>
        <dbReference type="ARBA" id="ARBA00023002"/>
    </source>
</evidence>
<keyword evidence="6" id="KW-1185">Reference proteome</keyword>
<dbReference type="PANTHER" id="PTHR44252:SF3">
    <property type="entry name" value="D-ERYTHRULOSE REDUCTASE-RELATED"/>
    <property type="match status" value="1"/>
</dbReference>
<dbReference type="PRINTS" id="PR00080">
    <property type="entry name" value="SDRFAMILY"/>
</dbReference>
<dbReference type="InterPro" id="IPR020904">
    <property type="entry name" value="Sc_DH/Rdtase_CS"/>
</dbReference>
<comment type="similarity">
    <text evidence="1">Belongs to the short-chain dehydrogenases/reductases (SDR) family.</text>
</comment>
<protein>
    <submittedName>
        <fullName evidence="5">DCXR-like protein</fullName>
    </submittedName>
</protein>
<dbReference type="PRINTS" id="PR00081">
    <property type="entry name" value="GDHRDH"/>
</dbReference>
<dbReference type="InterPro" id="IPR002347">
    <property type="entry name" value="SDR_fam"/>
</dbReference>
<dbReference type="EMBL" id="CP111020">
    <property type="protein sequence ID" value="WAR13687.1"/>
    <property type="molecule type" value="Genomic_DNA"/>
</dbReference>
<dbReference type="InterPro" id="IPR036291">
    <property type="entry name" value="NAD(P)-bd_dom_sf"/>
</dbReference>
<evidence type="ECO:0000256" key="2">
    <source>
        <dbReference type="ARBA" id="ARBA00011881"/>
    </source>
</evidence>
<dbReference type="PANTHER" id="PTHR44252">
    <property type="entry name" value="D-ERYTHRULOSE REDUCTASE"/>
    <property type="match status" value="1"/>
</dbReference>
<reference evidence="5" key="1">
    <citation type="submission" date="2022-11" db="EMBL/GenBank/DDBJ databases">
        <title>Centuries of genome instability and evolution in soft-shell clam transmissible cancer (bioRxiv).</title>
        <authorList>
            <person name="Hart S.F.M."/>
            <person name="Yonemitsu M.A."/>
            <person name="Giersch R.M."/>
            <person name="Beal B.F."/>
            <person name="Arriagada G."/>
            <person name="Davis B.W."/>
            <person name="Ostrander E.A."/>
            <person name="Goff S.P."/>
            <person name="Metzger M.J."/>
        </authorList>
    </citation>
    <scope>NUCLEOTIDE SEQUENCE</scope>
    <source>
        <strain evidence="5">MELC-2E11</strain>
        <tissue evidence="5">Siphon/mantle</tissue>
    </source>
</reference>
<proteinExistence type="inferred from homology"/>
<dbReference type="Proteomes" id="UP001164746">
    <property type="component" value="Chromosome 9"/>
</dbReference>
<sequence>MFSLIHREISGKQECCKNILPVVADLTEWEATRTQLENLPALHGVVNNAGTALPWKSSLDVNKGACEDLFALNVYGALNVIQVMARKMKEAGIAGSIVNVSSVKSLSAFRDSLAYNMSKASLDTISRQFALELGPHNIRVNSVNPTLVTTPLGMRAWTNPPKNLERLMFHTPLGRPAEMEDVVQPILYLLSDCSRMVTGSVHRVDGGLLSNVPV</sequence>
<comment type="subunit">
    <text evidence="2">Homotetramer.</text>
</comment>
<keyword evidence="4" id="KW-0560">Oxidoreductase</keyword>
<dbReference type="Gene3D" id="3.40.50.720">
    <property type="entry name" value="NAD(P)-binding Rossmann-like Domain"/>
    <property type="match status" value="1"/>
</dbReference>
<evidence type="ECO:0000256" key="3">
    <source>
        <dbReference type="ARBA" id="ARBA00022857"/>
    </source>
</evidence>
<dbReference type="InterPro" id="IPR051737">
    <property type="entry name" value="L-xylulose/Carbonyl_redctase"/>
</dbReference>
<evidence type="ECO:0000313" key="6">
    <source>
        <dbReference type="Proteomes" id="UP001164746"/>
    </source>
</evidence>
<evidence type="ECO:0000313" key="5">
    <source>
        <dbReference type="EMBL" id="WAR13687.1"/>
    </source>
</evidence>
<name>A0ABY7EUQ8_MYAAR</name>
<gene>
    <name evidence="5" type="ORF">MAR_003792</name>
</gene>
<dbReference type="SUPFAM" id="SSF51735">
    <property type="entry name" value="NAD(P)-binding Rossmann-fold domains"/>
    <property type="match status" value="1"/>
</dbReference>